<dbReference type="Proteomes" id="UP000020492">
    <property type="component" value="Unassembled WGS sequence"/>
</dbReference>
<evidence type="ECO:0000256" key="5">
    <source>
        <dbReference type="ARBA" id="ARBA00023136"/>
    </source>
</evidence>
<keyword evidence="4 7" id="KW-1133">Transmembrane helix</keyword>
<keyword evidence="3 6" id="KW-0812">Transmembrane</keyword>
<organism evidence="8 9">
    <name type="scientific">Deinococcus phoenicis</name>
    <dbReference type="NCBI Taxonomy" id="1476583"/>
    <lineage>
        <taxon>Bacteria</taxon>
        <taxon>Thermotogati</taxon>
        <taxon>Deinococcota</taxon>
        <taxon>Deinococci</taxon>
        <taxon>Deinococcales</taxon>
        <taxon>Deinococcaceae</taxon>
        <taxon>Deinococcus</taxon>
    </lineage>
</organism>
<evidence type="ECO:0000256" key="4">
    <source>
        <dbReference type="ARBA" id="ARBA00022989"/>
    </source>
</evidence>
<evidence type="ECO:0000313" key="9">
    <source>
        <dbReference type="Proteomes" id="UP000020492"/>
    </source>
</evidence>
<evidence type="ECO:0000256" key="2">
    <source>
        <dbReference type="ARBA" id="ARBA00022448"/>
    </source>
</evidence>
<proteinExistence type="inferred from homology"/>
<name>A0A016QN24_9DEIO</name>
<dbReference type="PRINTS" id="PR00783">
    <property type="entry name" value="MINTRINSICP"/>
</dbReference>
<dbReference type="SUPFAM" id="SSF81338">
    <property type="entry name" value="Aquaporin-like"/>
    <property type="match status" value="1"/>
</dbReference>
<dbReference type="EMBL" id="JHAC01000043">
    <property type="protein sequence ID" value="EYB67292.1"/>
    <property type="molecule type" value="Genomic_DNA"/>
</dbReference>
<dbReference type="PANTHER" id="PTHR45724">
    <property type="entry name" value="AQUAPORIN NIP2-1"/>
    <property type="match status" value="1"/>
</dbReference>
<feature type="transmembrane region" description="Helical" evidence="7">
    <location>
        <begin position="80"/>
        <end position="101"/>
    </location>
</feature>
<comment type="subcellular location">
    <subcellularLocation>
        <location evidence="1">Membrane</location>
        <topology evidence="1">Multi-pass membrane protein</topology>
    </subcellularLocation>
</comment>
<dbReference type="PANTHER" id="PTHR45724:SF13">
    <property type="entry name" value="AQUAPORIN NIP1-1-RELATED"/>
    <property type="match status" value="1"/>
</dbReference>
<dbReference type="PATRIC" id="fig|1476583.3.peg.2684"/>
<dbReference type="GO" id="GO:0015267">
    <property type="term" value="F:channel activity"/>
    <property type="evidence" value="ECO:0007669"/>
    <property type="project" value="InterPro"/>
</dbReference>
<dbReference type="STRING" id="1476583.DEIPH_ctg045orf0023"/>
<feature type="transmembrane region" description="Helical" evidence="7">
    <location>
        <begin position="146"/>
        <end position="166"/>
    </location>
</feature>
<dbReference type="AlphaFoldDB" id="A0A016QN24"/>
<gene>
    <name evidence="8" type="ORF">DEIPH_ctg045orf0023</name>
</gene>
<evidence type="ECO:0000256" key="3">
    <source>
        <dbReference type="ARBA" id="ARBA00022692"/>
    </source>
</evidence>
<keyword evidence="9" id="KW-1185">Reference proteome</keyword>
<feature type="transmembrane region" description="Helical" evidence="7">
    <location>
        <begin position="186"/>
        <end position="206"/>
    </location>
</feature>
<sequence length="225" mass="22825">MGRALIAEAFGTFLLTFAGLGALVLARLGLLPEVAAAALTPGLVVLTMIYALGDVSGAHINPVVTLAFALRGAFPWRLVLLYWGAQFAAAVVAGLLILSFAHIPQPTERLPAAGATLLDAACTAVLLVVILGAAHQNAKLKPAAGLAVGAAVTLDHFLTSSVSGVAMNPAKVFGPALVSGRLADAWPHLLGPVAGSLAALLLTWAIRGPLNREEQEAASGNHGQG</sequence>
<comment type="similarity">
    <text evidence="6">Belongs to the MIP/aquaporin (TC 1.A.8) family.</text>
</comment>
<dbReference type="eggNOG" id="COG0580">
    <property type="taxonomic scope" value="Bacteria"/>
</dbReference>
<dbReference type="InterPro" id="IPR023271">
    <property type="entry name" value="Aquaporin-like"/>
</dbReference>
<dbReference type="InterPro" id="IPR000425">
    <property type="entry name" value="MIP"/>
</dbReference>
<dbReference type="Gene3D" id="1.20.1080.10">
    <property type="entry name" value="Glycerol uptake facilitator protein"/>
    <property type="match status" value="1"/>
</dbReference>
<evidence type="ECO:0000256" key="1">
    <source>
        <dbReference type="ARBA" id="ARBA00004141"/>
    </source>
</evidence>
<evidence type="ECO:0000313" key="8">
    <source>
        <dbReference type="EMBL" id="EYB67292.1"/>
    </source>
</evidence>
<accession>A0A016QN24</accession>
<dbReference type="GO" id="GO:0016020">
    <property type="term" value="C:membrane"/>
    <property type="evidence" value="ECO:0007669"/>
    <property type="project" value="UniProtKB-SubCell"/>
</dbReference>
<dbReference type="Pfam" id="PF00230">
    <property type="entry name" value="MIP"/>
    <property type="match status" value="1"/>
</dbReference>
<comment type="caution">
    <text evidence="8">The sequence shown here is derived from an EMBL/GenBank/DDBJ whole genome shotgun (WGS) entry which is preliminary data.</text>
</comment>
<evidence type="ECO:0000256" key="6">
    <source>
        <dbReference type="RuleBase" id="RU000477"/>
    </source>
</evidence>
<reference evidence="8 9" key="1">
    <citation type="submission" date="2014-03" db="EMBL/GenBank/DDBJ databases">
        <title>Draft genome sequence of Deinococcus phoenicis 1P10ME.</title>
        <authorList>
            <person name="Stepanov V.G."/>
            <person name="Vaishampayan P."/>
            <person name="Venkateswaran K."/>
            <person name="Fox G.E."/>
        </authorList>
    </citation>
    <scope>NUCLEOTIDE SEQUENCE [LARGE SCALE GENOMIC DNA]</scope>
    <source>
        <strain evidence="8 9">1P10ME</strain>
    </source>
</reference>
<feature type="transmembrane region" description="Helical" evidence="7">
    <location>
        <begin position="113"/>
        <end position="134"/>
    </location>
</feature>
<protein>
    <submittedName>
        <fullName evidence="8">Major intrinsic protein</fullName>
    </submittedName>
</protein>
<dbReference type="InterPro" id="IPR034294">
    <property type="entry name" value="Aquaporin_transptr"/>
</dbReference>
<keyword evidence="5 7" id="KW-0472">Membrane</keyword>
<keyword evidence="2 6" id="KW-0813">Transport</keyword>
<evidence type="ECO:0000256" key="7">
    <source>
        <dbReference type="SAM" id="Phobius"/>
    </source>
</evidence>